<dbReference type="Proteomes" id="UP001596055">
    <property type="component" value="Unassembled WGS sequence"/>
</dbReference>
<organism evidence="8 9">
    <name type="scientific">Marinobacter koreensis</name>
    <dbReference type="NCBI Taxonomy" id="335974"/>
    <lineage>
        <taxon>Bacteria</taxon>
        <taxon>Pseudomonadati</taxon>
        <taxon>Pseudomonadota</taxon>
        <taxon>Gammaproteobacteria</taxon>
        <taxon>Pseudomonadales</taxon>
        <taxon>Marinobacteraceae</taxon>
        <taxon>Marinobacter</taxon>
    </lineage>
</organism>
<evidence type="ECO:0000256" key="5">
    <source>
        <dbReference type="ARBA" id="ARBA00048200"/>
    </source>
</evidence>
<dbReference type="EMBL" id="JBHSNL010000004">
    <property type="protein sequence ID" value="MFC5545807.1"/>
    <property type="molecule type" value="Genomic_DNA"/>
</dbReference>
<dbReference type="PANTHER" id="PTHR10491:SF4">
    <property type="entry name" value="METHIONINE ADENOSYLTRANSFERASE 2 SUBUNIT BETA"/>
    <property type="match status" value="1"/>
</dbReference>
<comment type="caution">
    <text evidence="8">The sequence shown here is derived from an EMBL/GenBank/DDBJ whole genome shotgun (WGS) entry which is preliminary data.</text>
</comment>
<name>A0ABW0RP21_9GAMM</name>
<evidence type="ECO:0000256" key="2">
    <source>
        <dbReference type="ARBA" id="ARBA00010944"/>
    </source>
</evidence>
<evidence type="ECO:0000256" key="1">
    <source>
        <dbReference type="ARBA" id="ARBA00004781"/>
    </source>
</evidence>
<dbReference type="RefSeq" id="WP_248159789.1">
    <property type="nucleotide sequence ID" value="NZ_JAKZAJ010000005.1"/>
</dbReference>
<evidence type="ECO:0000256" key="4">
    <source>
        <dbReference type="ARBA" id="ARBA00017099"/>
    </source>
</evidence>
<comment type="cofactor">
    <cofactor evidence="6">
        <name>Mg(2+)</name>
        <dbReference type="ChEBI" id="CHEBI:18420"/>
    </cofactor>
    <text evidence="6">Binds 1 Mg(2+) ion per monomer.</text>
</comment>
<dbReference type="InterPro" id="IPR029903">
    <property type="entry name" value="RmlD-like-bd"/>
</dbReference>
<sequence>MHVLVVHDYGPLGKVLLEKLRDTHLHISPLLVSDPASADLNALENWIPEDTDLIVNALWLADPEVAEEDPEGIHKAAFSLPVAMAEYARERGIALFQLSSCYVFDGRKQSGYITSNPGQPVNELGNWQWECEQALRSLLPRHIILRTGWSLSRFIRKIRANTSSGQVLTLPGRCRGQPVTVKDLARVMTAVILQLDCGAEVWGTYQYAGAEEINLYELGLAIAGLPGIPEDLKVVDDMPEWGHLEPANTTMICTKIRNTFGIKQVPWRSGLVEELASVKDVESGHHAEEPAAP</sequence>
<dbReference type="Pfam" id="PF04321">
    <property type="entry name" value="RmlD_sub_bind"/>
    <property type="match status" value="1"/>
</dbReference>
<dbReference type="EC" id="1.1.1.133" evidence="3 6"/>
<reference evidence="9" key="1">
    <citation type="journal article" date="2019" name="Int. J. Syst. Evol. Microbiol.">
        <title>The Global Catalogue of Microorganisms (GCM) 10K type strain sequencing project: providing services to taxonomists for standard genome sequencing and annotation.</title>
        <authorList>
            <consortium name="The Broad Institute Genomics Platform"/>
            <consortium name="The Broad Institute Genome Sequencing Center for Infectious Disease"/>
            <person name="Wu L."/>
            <person name="Ma J."/>
        </authorList>
    </citation>
    <scope>NUCLEOTIDE SEQUENCE [LARGE SCALE GENOMIC DNA]</scope>
    <source>
        <strain evidence="9">CGMCC 4.1799</strain>
    </source>
</reference>
<comment type="function">
    <text evidence="6">Catalyzes the reduction of dTDP-6-deoxy-L-lyxo-4-hexulose to yield dTDP-L-rhamnose.</text>
</comment>
<dbReference type="InterPro" id="IPR005913">
    <property type="entry name" value="dTDP_dehydrorham_reduct"/>
</dbReference>
<gene>
    <name evidence="8" type="ORF">ACFPQA_12135</name>
</gene>
<protein>
    <recommendedName>
        <fullName evidence="4 6">dTDP-4-dehydrorhamnose reductase</fullName>
        <ecNumber evidence="3 6">1.1.1.133</ecNumber>
    </recommendedName>
</protein>
<comment type="catalytic activity">
    <reaction evidence="5 6">
        <text>dTDP-beta-L-rhamnose + NADP(+) = dTDP-4-dehydro-beta-L-rhamnose + NADPH + H(+)</text>
        <dbReference type="Rhea" id="RHEA:21796"/>
        <dbReference type="ChEBI" id="CHEBI:15378"/>
        <dbReference type="ChEBI" id="CHEBI:57510"/>
        <dbReference type="ChEBI" id="CHEBI:57783"/>
        <dbReference type="ChEBI" id="CHEBI:58349"/>
        <dbReference type="ChEBI" id="CHEBI:62830"/>
        <dbReference type="EC" id="1.1.1.133"/>
    </reaction>
</comment>
<comment type="similarity">
    <text evidence="2 6">Belongs to the dTDP-4-dehydrorhamnose reductase family.</text>
</comment>
<evidence type="ECO:0000313" key="8">
    <source>
        <dbReference type="EMBL" id="MFC5545807.1"/>
    </source>
</evidence>
<proteinExistence type="inferred from homology"/>
<dbReference type="Gene3D" id="3.40.50.720">
    <property type="entry name" value="NAD(P)-binding Rossmann-like Domain"/>
    <property type="match status" value="1"/>
</dbReference>
<evidence type="ECO:0000259" key="7">
    <source>
        <dbReference type="Pfam" id="PF04321"/>
    </source>
</evidence>
<dbReference type="InterPro" id="IPR036291">
    <property type="entry name" value="NAD(P)-bd_dom_sf"/>
</dbReference>
<keyword evidence="6" id="KW-0560">Oxidoreductase</keyword>
<dbReference type="PANTHER" id="PTHR10491">
    <property type="entry name" value="DTDP-4-DEHYDRORHAMNOSE REDUCTASE"/>
    <property type="match status" value="1"/>
</dbReference>
<keyword evidence="9" id="KW-1185">Reference proteome</keyword>
<evidence type="ECO:0000313" key="9">
    <source>
        <dbReference type="Proteomes" id="UP001596055"/>
    </source>
</evidence>
<evidence type="ECO:0000256" key="6">
    <source>
        <dbReference type="RuleBase" id="RU364082"/>
    </source>
</evidence>
<feature type="domain" description="RmlD-like substrate binding" evidence="7">
    <location>
        <begin position="1"/>
        <end position="277"/>
    </location>
</feature>
<comment type="pathway">
    <text evidence="1 6">Carbohydrate biosynthesis; dTDP-L-rhamnose biosynthesis.</text>
</comment>
<keyword evidence="6" id="KW-0521">NADP</keyword>
<evidence type="ECO:0000256" key="3">
    <source>
        <dbReference type="ARBA" id="ARBA00012929"/>
    </source>
</evidence>
<dbReference type="SUPFAM" id="SSF51735">
    <property type="entry name" value="NAD(P)-binding Rossmann-fold domains"/>
    <property type="match status" value="1"/>
</dbReference>
<accession>A0ABW0RP21</accession>